<organism evidence="2 3">
    <name type="scientific">Vibrio mediterranei</name>
    <dbReference type="NCBI Taxonomy" id="689"/>
    <lineage>
        <taxon>Bacteria</taxon>
        <taxon>Pseudomonadati</taxon>
        <taxon>Pseudomonadota</taxon>
        <taxon>Gammaproteobacteria</taxon>
        <taxon>Vibrionales</taxon>
        <taxon>Vibrionaceae</taxon>
        <taxon>Vibrio</taxon>
    </lineage>
</organism>
<keyword evidence="1" id="KW-0732">Signal</keyword>
<evidence type="ECO:0000313" key="2">
    <source>
        <dbReference type="EMBL" id="PRQ65182.1"/>
    </source>
</evidence>
<dbReference type="Proteomes" id="UP000238163">
    <property type="component" value="Unassembled WGS sequence"/>
</dbReference>
<comment type="caution">
    <text evidence="2">The sequence shown here is derived from an EMBL/GenBank/DDBJ whole genome shotgun (WGS) entry which is preliminary data.</text>
</comment>
<dbReference type="Pfam" id="PF06986">
    <property type="entry name" value="F_T4SS_TraN"/>
    <property type="match status" value="3"/>
</dbReference>
<reference evidence="2 3" key="1">
    <citation type="submission" date="2017-09" db="EMBL/GenBank/DDBJ databases">
        <authorList>
            <person name="Girard L."/>
            <person name="Lami R."/>
            <person name="Suzuki M."/>
            <person name="Baudart J."/>
        </authorList>
    </citation>
    <scope>NUCLEOTIDE SEQUENCE [LARGE SCALE GENOMIC DNA]</scope>
    <source>
        <strain evidence="2 3">17LN0615E</strain>
    </source>
</reference>
<sequence>MHLMHQGGNLSMKFINIFLLTIAALVCSTASAAPDGTCTLISHACTEGPETRLINGVSITRDCWKYEDLFWCETGEYYDRCSALDNVCQVTSSVCTDTHPITGSCVKEEKIYQCGAKLPESNEATLIDSTYTITNDSIDTSACTALENNDACTQTGDICVEGPETRIINGKAIHKECWKWEKEYACIQGQVDNYCSPLQSVCTEVTAVCNKKLWDGSCAVETKTYDCDLTQPNKDGIKIIEEKVTIIKDELNETDCDDERAECVLIGRTCVEGAETRMINGAPIYKDCWRYKEEYSCLSDNTASTCDTIDQTKCTVSKTECLVTGHNGICTSTAYTYTCQEKTSDKDVISCGDQIFCMGDDCYDTSYEPNNEFGLAAAYLNAAVQAGTEVDSEFDIDIFTAHKSTCTQYPLNTVDCCDDSGWANGSITGCSNEDKALISERKAKLTHFVGTYCSKELPLFGTCIEYKQSYCTYSSMLARLVQEGGRLQLGRGWGSAENPDCKGMTPDELVSLDFTKIDFTEYIEQLQTTTIDTEEIAKKVEDKINGMVQP</sequence>
<keyword evidence="3" id="KW-1185">Reference proteome</keyword>
<evidence type="ECO:0008006" key="4">
    <source>
        <dbReference type="Google" id="ProtNLM"/>
    </source>
</evidence>
<protein>
    <recommendedName>
        <fullName evidence="4">Type-F conjugative transfer system mating-pair stabilization protein TraN</fullName>
    </recommendedName>
</protein>
<reference evidence="2 3" key="2">
    <citation type="submission" date="2018-03" db="EMBL/GenBank/DDBJ databases">
        <title>Genetic Diversity and Phenotypic Plasticity of AHL Mediated Quorum Sensing in Environmental Strains of Vibrio mediterranei.</title>
        <authorList>
            <person name="Lantoine F."/>
            <person name="Vouve F."/>
        </authorList>
    </citation>
    <scope>NUCLEOTIDE SEQUENCE [LARGE SCALE GENOMIC DNA]</scope>
    <source>
        <strain evidence="2 3">17LN0615E</strain>
    </source>
</reference>
<feature type="chain" id="PRO_5045736804" description="Type-F conjugative transfer system mating-pair stabilization protein TraN" evidence="1">
    <location>
        <begin position="33"/>
        <end position="550"/>
    </location>
</feature>
<evidence type="ECO:0000313" key="3">
    <source>
        <dbReference type="Proteomes" id="UP000238163"/>
    </source>
</evidence>
<gene>
    <name evidence="2" type="ORF">COR51_23975</name>
</gene>
<accession>A0ABX5D6G2</accession>
<dbReference type="EMBL" id="NWTN01000026">
    <property type="protein sequence ID" value="PRQ65182.1"/>
    <property type="molecule type" value="Genomic_DNA"/>
</dbReference>
<evidence type="ECO:0000256" key="1">
    <source>
        <dbReference type="SAM" id="SignalP"/>
    </source>
</evidence>
<name>A0ABX5D6G2_9VIBR</name>
<feature type="signal peptide" evidence="1">
    <location>
        <begin position="1"/>
        <end position="32"/>
    </location>
</feature>
<proteinExistence type="predicted"/>
<dbReference type="InterPro" id="IPR014121">
    <property type="entry name" value="TraN_Ftype"/>
</dbReference>